<dbReference type="OrthoDB" id="487531at2"/>
<dbReference type="eggNOG" id="COG0494">
    <property type="taxonomic scope" value="Bacteria"/>
</dbReference>
<evidence type="ECO:0000313" key="2">
    <source>
        <dbReference type="Proteomes" id="UP000016560"/>
    </source>
</evidence>
<evidence type="ECO:0000313" key="1">
    <source>
        <dbReference type="EMBL" id="GAD63452.1"/>
    </source>
</evidence>
<dbReference type="InterPro" id="IPR015797">
    <property type="entry name" value="NUDIX_hydrolase-like_dom_sf"/>
</dbReference>
<name>U2ZQV1_AQUA1</name>
<dbReference type="AlphaFoldDB" id="U2ZQV1"/>
<dbReference type="Proteomes" id="UP000016560">
    <property type="component" value="Unassembled WGS sequence"/>
</dbReference>
<accession>U2ZQV1</accession>
<reference evidence="1" key="1">
    <citation type="submission" date="2024-09" db="EMBL/GenBank/DDBJ databases">
        <title>Whole genome shotgun sequence of Pseudomonas alcaligenes NBRC 14159.</title>
        <authorList>
            <person name="Yoshida I."/>
            <person name="Hosoyama A."/>
            <person name="Tsuchikane K."/>
            <person name="Noguchi M."/>
            <person name="Hirakata S."/>
            <person name="Ando Y."/>
            <person name="Ohji S."/>
            <person name="Yamazoe A."/>
            <person name="Yamazaki S."/>
            <person name="Fujita N."/>
        </authorList>
    </citation>
    <scope>NUCLEOTIDE SEQUENCE</scope>
    <source>
        <strain evidence="1">NBRC 14159</strain>
    </source>
</reference>
<sequence>MTALREVRETGYEVEIVDVLPGLFKGGLSTNAYFVMRHIGPQGKFDWKTQATRWVDFEQAEALIGLTHNPTGRLRDLALGTHGRSVKAVRGPDYWCFQGETLAELRRRK</sequence>
<gene>
    <name evidence="1" type="ORF">PA6_024_00230</name>
</gene>
<dbReference type="SUPFAM" id="SSF55811">
    <property type="entry name" value="Nudix"/>
    <property type="match status" value="1"/>
</dbReference>
<proteinExistence type="predicted"/>
<protein>
    <submittedName>
        <fullName evidence="1">Uncharacterized protein</fullName>
    </submittedName>
</protein>
<comment type="caution">
    <text evidence="1">The sequence shown here is derived from an EMBL/GenBank/DDBJ whole genome shotgun (WGS) entry which is preliminary data.</text>
</comment>
<keyword evidence="2" id="KW-1185">Reference proteome</keyword>
<dbReference type="EMBL" id="BATI01000024">
    <property type="protein sequence ID" value="GAD63452.1"/>
    <property type="molecule type" value="Genomic_DNA"/>
</dbReference>
<organism evidence="1 2">
    <name type="scientific">Aquipseudomonas alcaligenes (strain ATCC 14909 / DSM 50342 / CCUG 1425 / JCM 20561 / NBRC 14159 / NCIMB 9945 / NCTC 10367 / 1577)</name>
    <name type="common">Pseudomonas alcaligenes</name>
    <dbReference type="NCBI Taxonomy" id="1215092"/>
    <lineage>
        <taxon>Bacteria</taxon>
        <taxon>Pseudomonadati</taxon>
        <taxon>Pseudomonadota</taxon>
        <taxon>Gammaproteobacteria</taxon>
        <taxon>Pseudomonadales</taxon>
        <taxon>Pseudomonadaceae</taxon>
        <taxon>Aquipseudomonas</taxon>
    </lineage>
</organism>